<dbReference type="RefSeq" id="WP_217861680.1">
    <property type="nucleotide sequence ID" value="NZ_CP077080.1"/>
</dbReference>
<reference evidence="1 2" key="1">
    <citation type="journal article" date="2021" name="Microorganisms">
        <title>The Ever-Expanding Pseudomonas Genus: Description of 43 New Species and Partition of the Pseudomonas putida Group.</title>
        <authorList>
            <person name="Girard L."/>
            <person name="Lood C."/>
            <person name="Hofte M."/>
            <person name="Vandamme P."/>
            <person name="Rokni-Zadeh H."/>
            <person name="van Noort V."/>
            <person name="Lavigne R."/>
            <person name="De Mot R."/>
        </authorList>
    </citation>
    <scope>NUCLEOTIDE SEQUENCE [LARGE SCALE GENOMIC DNA]</scope>
    <source>
        <strain evidence="1 2">SWRI17</strain>
    </source>
</reference>
<evidence type="ECO:0000313" key="2">
    <source>
        <dbReference type="Proteomes" id="UP000824066"/>
    </source>
</evidence>
<sequence length="83" mass="9278">MSYFSITGFYPDDRNDDSLQFEMDIKNAEQNEMLAQITEGKSFGEVGPGELEITNAQLREIGRVLGMEFPAGLEYYIGTCVDA</sequence>
<proteinExistence type="predicted"/>
<gene>
    <name evidence="1" type="ORF">KSS97_11565</name>
</gene>
<organism evidence="1 2">
    <name type="scientific">Pseudomonas canavaninivorans</name>
    <dbReference type="NCBI Taxonomy" id="2842348"/>
    <lineage>
        <taxon>Bacteria</taxon>
        <taxon>Pseudomonadati</taxon>
        <taxon>Pseudomonadota</taxon>
        <taxon>Gammaproteobacteria</taxon>
        <taxon>Pseudomonadales</taxon>
        <taxon>Pseudomonadaceae</taxon>
        <taxon>Pseudomonas</taxon>
    </lineage>
</organism>
<keyword evidence="2" id="KW-1185">Reference proteome</keyword>
<protein>
    <submittedName>
        <fullName evidence="1">Uncharacterized protein</fullName>
    </submittedName>
</protein>
<name>A0ABX8QJL1_PSECO</name>
<dbReference type="InterPro" id="IPR049810">
    <property type="entry name" value="S6_alt_immun-like"/>
</dbReference>
<dbReference type="NCBIfam" id="NF040643">
    <property type="entry name" value="S6_alt_immun"/>
    <property type="match status" value="1"/>
</dbReference>
<evidence type="ECO:0000313" key="1">
    <source>
        <dbReference type="EMBL" id="QXI55536.1"/>
    </source>
</evidence>
<dbReference type="EMBL" id="CP077080">
    <property type="protein sequence ID" value="QXI55536.1"/>
    <property type="molecule type" value="Genomic_DNA"/>
</dbReference>
<accession>A0ABX8QJL1</accession>
<dbReference type="Proteomes" id="UP000824066">
    <property type="component" value="Chromosome"/>
</dbReference>